<dbReference type="PANTHER" id="PTHR11067:SF9">
    <property type="entry name" value="INOSINE TRIPHOSPHATE PYROPHOSPHATASE"/>
    <property type="match status" value="1"/>
</dbReference>
<dbReference type="FunFam" id="3.90.950.10:FF:000001">
    <property type="entry name" value="dITP/XTP pyrophosphatase"/>
    <property type="match status" value="1"/>
</dbReference>
<feature type="binding site" evidence="10">
    <location>
        <position position="179"/>
    </location>
    <ligand>
        <name>substrate</name>
    </ligand>
</feature>
<dbReference type="GO" id="GO:0036222">
    <property type="term" value="F:XTP diphosphatase activity"/>
    <property type="evidence" value="ECO:0007669"/>
    <property type="project" value="UniProtKB-UniRule"/>
</dbReference>
<evidence type="ECO:0000256" key="2">
    <source>
        <dbReference type="ARBA" id="ARBA00011738"/>
    </source>
</evidence>
<dbReference type="EMBL" id="JABTTE010000007">
    <property type="protein sequence ID" value="NSL51560.1"/>
    <property type="molecule type" value="Genomic_DNA"/>
</dbReference>
<feature type="binding site" evidence="10">
    <location>
        <position position="73"/>
    </location>
    <ligand>
        <name>Mg(2+)</name>
        <dbReference type="ChEBI" id="CHEBI:18420"/>
    </ligand>
</feature>
<dbReference type="GO" id="GO:0046872">
    <property type="term" value="F:metal ion binding"/>
    <property type="evidence" value="ECO:0007669"/>
    <property type="project" value="UniProtKB-KW"/>
</dbReference>
<dbReference type="Proteomes" id="UP000625804">
    <property type="component" value="Unassembled WGS sequence"/>
</dbReference>
<dbReference type="GO" id="GO:0009146">
    <property type="term" value="P:purine nucleoside triphosphate catabolic process"/>
    <property type="evidence" value="ECO:0007669"/>
    <property type="project" value="UniProtKB-UniRule"/>
</dbReference>
<evidence type="ECO:0000256" key="7">
    <source>
        <dbReference type="ARBA" id="ARBA00023080"/>
    </source>
</evidence>
<organism evidence="12 13">
    <name type="scientific">Calidifontibacillus erzurumensis</name>
    <dbReference type="NCBI Taxonomy" id="2741433"/>
    <lineage>
        <taxon>Bacteria</taxon>
        <taxon>Bacillati</taxon>
        <taxon>Bacillota</taxon>
        <taxon>Bacilli</taxon>
        <taxon>Bacillales</taxon>
        <taxon>Bacillaceae</taxon>
        <taxon>Calidifontibacillus/Schinkia group</taxon>
        <taxon>Calidifontibacillus</taxon>
    </lineage>
</organism>
<evidence type="ECO:0000313" key="12">
    <source>
        <dbReference type="EMBL" id="NSL51560.1"/>
    </source>
</evidence>
<evidence type="ECO:0000256" key="10">
    <source>
        <dbReference type="HAMAP-Rule" id="MF_01405"/>
    </source>
</evidence>
<dbReference type="GO" id="GO:0017111">
    <property type="term" value="F:ribonucleoside triphosphate phosphatase activity"/>
    <property type="evidence" value="ECO:0007669"/>
    <property type="project" value="InterPro"/>
</dbReference>
<comment type="cofactor">
    <cofactor evidence="10">
        <name>Mg(2+)</name>
        <dbReference type="ChEBI" id="CHEBI:18420"/>
    </cofactor>
    <text evidence="10">Binds 1 Mg(2+) ion per subunit.</text>
</comment>
<dbReference type="SUPFAM" id="SSF52972">
    <property type="entry name" value="ITPase-like"/>
    <property type="match status" value="1"/>
</dbReference>
<proteinExistence type="inferred from homology"/>
<gene>
    <name evidence="12" type="ORF">HR057_07215</name>
</gene>
<feature type="binding site" evidence="10">
    <location>
        <begin position="184"/>
        <end position="185"/>
    </location>
    <ligand>
        <name>substrate</name>
    </ligand>
</feature>
<evidence type="ECO:0000256" key="9">
    <source>
        <dbReference type="ARBA" id="ARBA00052017"/>
    </source>
</evidence>
<comment type="catalytic activity">
    <reaction evidence="9 10">
        <text>XTP + H2O = XMP + diphosphate + H(+)</text>
        <dbReference type="Rhea" id="RHEA:28610"/>
        <dbReference type="ChEBI" id="CHEBI:15377"/>
        <dbReference type="ChEBI" id="CHEBI:15378"/>
        <dbReference type="ChEBI" id="CHEBI:33019"/>
        <dbReference type="ChEBI" id="CHEBI:57464"/>
        <dbReference type="ChEBI" id="CHEBI:61314"/>
        <dbReference type="EC" id="3.6.1.66"/>
    </reaction>
</comment>
<evidence type="ECO:0000256" key="6">
    <source>
        <dbReference type="ARBA" id="ARBA00022842"/>
    </source>
</evidence>
<dbReference type="InterPro" id="IPR002637">
    <property type="entry name" value="RdgB/HAM1"/>
</dbReference>
<evidence type="ECO:0000256" key="4">
    <source>
        <dbReference type="ARBA" id="ARBA00022741"/>
    </source>
</evidence>
<comment type="catalytic activity">
    <reaction evidence="8 10">
        <text>dITP + H2O = dIMP + diphosphate + H(+)</text>
        <dbReference type="Rhea" id="RHEA:28342"/>
        <dbReference type="ChEBI" id="CHEBI:15377"/>
        <dbReference type="ChEBI" id="CHEBI:15378"/>
        <dbReference type="ChEBI" id="CHEBI:33019"/>
        <dbReference type="ChEBI" id="CHEBI:61194"/>
        <dbReference type="ChEBI" id="CHEBI:61382"/>
        <dbReference type="EC" id="3.6.1.66"/>
    </reaction>
</comment>
<keyword evidence="5 10" id="KW-0378">Hydrolase</keyword>
<evidence type="ECO:0000256" key="8">
    <source>
        <dbReference type="ARBA" id="ARBA00051875"/>
    </source>
</evidence>
<dbReference type="Gene3D" id="3.90.950.10">
    <property type="match status" value="1"/>
</dbReference>
<evidence type="ECO:0000256" key="5">
    <source>
        <dbReference type="ARBA" id="ARBA00022801"/>
    </source>
</evidence>
<evidence type="ECO:0000256" key="3">
    <source>
        <dbReference type="ARBA" id="ARBA00022723"/>
    </source>
</evidence>
<feature type="binding site" evidence="10">
    <location>
        <begin position="11"/>
        <end position="16"/>
    </location>
    <ligand>
        <name>substrate</name>
    </ligand>
</feature>
<keyword evidence="7 10" id="KW-0546">Nucleotide metabolism</keyword>
<dbReference type="Pfam" id="PF01725">
    <property type="entry name" value="Ham1p_like"/>
    <property type="match status" value="1"/>
</dbReference>
<feature type="binding site" evidence="10">
    <location>
        <position position="44"/>
    </location>
    <ligand>
        <name>Mg(2+)</name>
        <dbReference type="ChEBI" id="CHEBI:18420"/>
    </ligand>
</feature>
<evidence type="ECO:0000256" key="11">
    <source>
        <dbReference type="RuleBase" id="RU003781"/>
    </source>
</evidence>
<dbReference type="EC" id="3.6.1.66" evidence="10"/>
<dbReference type="GO" id="GO:0005829">
    <property type="term" value="C:cytosol"/>
    <property type="evidence" value="ECO:0007669"/>
    <property type="project" value="TreeGrafter"/>
</dbReference>
<dbReference type="NCBIfam" id="TIGR00042">
    <property type="entry name" value="RdgB/HAM1 family non-canonical purine NTP pyrophosphatase"/>
    <property type="match status" value="1"/>
</dbReference>
<evidence type="ECO:0000313" key="13">
    <source>
        <dbReference type="Proteomes" id="UP000625804"/>
    </source>
</evidence>
<feature type="binding site" evidence="10">
    <location>
        <position position="74"/>
    </location>
    <ligand>
        <name>substrate</name>
    </ligand>
</feature>
<comment type="catalytic activity">
    <reaction evidence="10">
        <text>ITP + H2O = IMP + diphosphate + H(+)</text>
        <dbReference type="Rhea" id="RHEA:29399"/>
        <dbReference type="ChEBI" id="CHEBI:15377"/>
        <dbReference type="ChEBI" id="CHEBI:15378"/>
        <dbReference type="ChEBI" id="CHEBI:33019"/>
        <dbReference type="ChEBI" id="CHEBI:58053"/>
        <dbReference type="ChEBI" id="CHEBI:61402"/>
        <dbReference type="EC" id="3.6.1.66"/>
    </reaction>
</comment>
<dbReference type="PANTHER" id="PTHR11067">
    <property type="entry name" value="INOSINE TRIPHOSPHATE PYROPHOSPHATASE/HAM1 PROTEIN"/>
    <property type="match status" value="1"/>
</dbReference>
<name>A0A8J8GFW0_9BACI</name>
<dbReference type="GO" id="GO:0000166">
    <property type="term" value="F:nucleotide binding"/>
    <property type="evidence" value="ECO:0007669"/>
    <property type="project" value="UniProtKB-KW"/>
</dbReference>
<dbReference type="CDD" id="cd00515">
    <property type="entry name" value="HAM1"/>
    <property type="match status" value="1"/>
</dbReference>
<keyword evidence="4 10" id="KW-0547">Nucleotide-binding</keyword>
<dbReference type="InterPro" id="IPR029001">
    <property type="entry name" value="ITPase-like_fam"/>
</dbReference>
<feature type="binding site" evidence="10">
    <location>
        <begin position="156"/>
        <end position="159"/>
    </location>
    <ligand>
        <name>substrate</name>
    </ligand>
</feature>
<protein>
    <recommendedName>
        <fullName evidence="10">dITP/XTP pyrophosphatase</fullName>
        <ecNumber evidence="10">3.6.1.66</ecNumber>
    </recommendedName>
    <alternativeName>
        <fullName evidence="10">Non-canonical purine NTP pyrophosphatase</fullName>
    </alternativeName>
    <alternativeName>
        <fullName evidence="10">Non-standard purine NTP pyrophosphatase</fullName>
    </alternativeName>
    <alternativeName>
        <fullName evidence="10">Nucleoside-triphosphate diphosphatase</fullName>
    </alternativeName>
    <alternativeName>
        <fullName evidence="10">Nucleoside-triphosphate pyrophosphatase</fullName>
        <shortName evidence="10">NTPase</shortName>
    </alternativeName>
</protein>
<dbReference type="GO" id="GO:0036220">
    <property type="term" value="F:ITP diphosphatase activity"/>
    <property type="evidence" value="ECO:0007669"/>
    <property type="project" value="UniProtKB-UniRule"/>
</dbReference>
<reference evidence="12" key="1">
    <citation type="submission" date="2020-06" db="EMBL/GenBank/DDBJ databases">
        <title>A novel thermopfilic bacterium from Erzurum, Turkey.</title>
        <authorList>
            <person name="Adiguzel A."/>
            <person name="Ay H."/>
            <person name="Baltaci M.O."/>
        </authorList>
    </citation>
    <scope>NUCLEOTIDE SEQUENCE</scope>
    <source>
        <strain evidence="12">P2</strain>
    </source>
</reference>
<dbReference type="GO" id="GO:0009117">
    <property type="term" value="P:nucleotide metabolic process"/>
    <property type="evidence" value="ECO:0007669"/>
    <property type="project" value="UniProtKB-KW"/>
</dbReference>
<comment type="function">
    <text evidence="10">Pyrophosphatase that catalyzes the hydrolysis of nucleoside triphosphates to their monophosphate derivatives, with a high preference for the non-canonical purine nucleotides XTP (xanthosine triphosphate), dITP (deoxyinosine triphosphate) and ITP. Seems to function as a house-cleaning enzyme that removes non-canonical purine nucleotides from the nucleotide pool, thus preventing their incorporation into DNA/RNA and avoiding chromosomal lesions.</text>
</comment>
<comment type="similarity">
    <text evidence="1 10 11">Belongs to the HAM1 NTPase family.</text>
</comment>
<feature type="active site" description="Proton acceptor" evidence="10">
    <location>
        <position position="73"/>
    </location>
</feature>
<comment type="caution">
    <text evidence="12">The sequence shown here is derived from an EMBL/GenBank/DDBJ whole genome shotgun (WGS) entry which is preliminary data.</text>
</comment>
<accession>A0A8J8GFW0</accession>
<keyword evidence="6 10" id="KW-0460">Magnesium</keyword>
<dbReference type="RefSeq" id="WP_173730767.1">
    <property type="nucleotide sequence ID" value="NZ_JABTTE010000007.1"/>
</dbReference>
<dbReference type="HAMAP" id="MF_01405">
    <property type="entry name" value="Non_canon_purine_NTPase"/>
    <property type="match status" value="1"/>
</dbReference>
<dbReference type="AlphaFoldDB" id="A0A8J8GFW0"/>
<dbReference type="NCBIfam" id="NF011397">
    <property type="entry name" value="PRK14822.1"/>
    <property type="match status" value="1"/>
</dbReference>
<dbReference type="InterPro" id="IPR020922">
    <property type="entry name" value="dITP/XTP_pyrophosphatase"/>
</dbReference>
<keyword evidence="3 10" id="KW-0479">Metal-binding</keyword>
<comment type="subunit">
    <text evidence="2 10">Homodimer.</text>
</comment>
<sequence>MNKFDEILIATKNIGKVNEFQALFEKKGIRVKSLLDYPESIDVEETGSSFAENAKLKAEAFAKQFNKVVIADDSGLCVDALNGSPGVFSARYAGEEKDDEANLQKVLEELKGVPFEKRTARFHCVLAVAFPNKKTKIFEGTCEGYIAEEPVGENGFGYDPIFYLPNLKKTMAQLTTEEKNQISHRARALKKLQENLDLLIHI</sequence>
<dbReference type="GO" id="GO:0035870">
    <property type="term" value="F:dITP diphosphatase activity"/>
    <property type="evidence" value="ECO:0007669"/>
    <property type="project" value="UniProtKB-UniRule"/>
</dbReference>
<keyword evidence="13" id="KW-1185">Reference proteome</keyword>
<evidence type="ECO:0000256" key="1">
    <source>
        <dbReference type="ARBA" id="ARBA00008023"/>
    </source>
</evidence>